<reference evidence="2" key="1">
    <citation type="submission" date="2022-01" db="EMBL/GenBank/DDBJ databases">
        <authorList>
            <person name="King R."/>
        </authorList>
    </citation>
    <scope>NUCLEOTIDE SEQUENCE</scope>
</reference>
<feature type="compositionally biased region" description="Basic and acidic residues" evidence="1">
    <location>
        <begin position="290"/>
        <end position="300"/>
    </location>
</feature>
<accession>A0A9P0D8F5</accession>
<sequence>MDRFKDRTKKIMDMLPDGNKIILDTSSKMRIDQNEDFIAKNPEDNENMENIIHKENKENIQDNRQEQRISGEKQVQIAAANPDVPDELEQIPQINEISVYHEDKNSNERNLTTLQNVLPTNIIGSELVIMNIPEVTDMVNTDEIFPENYLEKNDNVLSSCIPLNETNALELENNILSSSDIVEKIKLQTSTMKKFDKAVTLNVSLGNEREIKQDAIQDEHNLIKRKRRKRQFVNEGTWNENKKKLKREKGEIYLGKRKINGQWNYNTEREERKLKKPLKSNDVKRHKNRRNETTSRRKESMVYHMKKQEELIRVCRQMFLNTHGLKENMVLNWLKKDLSDTIDSEEHSSEEKITHPKCYKDLKLSLTIFFSELSKVESHYCRSSSDKLYLEPNWKPKASLFQFYKRWCQEKQIATSSIASFCHVFEKMNLSLFRPKKDECDKCVAYRNGNLPDDVFNLHQEKKIEARDEKNQDKESAHRVFCIDLHFLKDHIERDIEAEQKIIMYSDGCTSQNRNSTLANALLNLCMDSKMTIEQKFLEKGHTQMEADSMHSTIERKLCHTNINVPADYVEICRNARKNPRSYTVHYLDHGFFKDFSNLLFVK</sequence>
<keyword evidence="3" id="KW-1185">Reference proteome</keyword>
<feature type="compositionally biased region" description="Basic and acidic residues" evidence="1">
    <location>
        <begin position="268"/>
        <end position="283"/>
    </location>
</feature>
<dbReference type="PANTHER" id="PTHR10773:SF19">
    <property type="match status" value="1"/>
</dbReference>
<organism evidence="2 3">
    <name type="scientific">Psylliodes chrysocephalus</name>
    <dbReference type="NCBI Taxonomy" id="3402493"/>
    <lineage>
        <taxon>Eukaryota</taxon>
        <taxon>Metazoa</taxon>
        <taxon>Ecdysozoa</taxon>
        <taxon>Arthropoda</taxon>
        <taxon>Hexapoda</taxon>
        <taxon>Insecta</taxon>
        <taxon>Pterygota</taxon>
        <taxon>Neoptera</taxon>
        <taxon>Endopterygota</taxon>
        <taxon>Coleoptera</taxon>
        <taxon>Polyphaga</taxon>
        <taxon>Cucujiformia</taxon>
        <taxon>Chrysomeloidea</taxon>
        <taxon>Chrysomelidae</taxon>
        <taxon>Galerucinae</taxon>
        <taxon>Alticini</taxon>
        <taxon>Psylliodes</taxon>
    </lineage>
</organism>
<dbReference type="AlphaFoldDB" id="A0A9P0D8F5"/>
<dbReference type="PANTHER" id="PTHR10773">
    <property type="entry name" value="DNA-DIRECTED RNA POLYMERASES I, II, AND III SUBUNIT RPABC2"/>
    <property type="match status" value="1"/>
</dbReference>
<protein>
    <submittedName>
        <fullName evidence="2">Uncharacterized protein</fullName>
    </submittedName>
</protein>
<evidence type="ECO:0000313" key="2">
    <source>
        <dbReference type="EMBL" id="CAH1113859.1"/>
    </source>
</evidence>
<gene>
    <name evidence="2" type="ORF">PSYICH_LOCUS13414</name>
</gene>
<name>A0A9P0D8F5_9CUCU</name>
<proteinExistence type="predicted"/>
<dbReference type="EMBL" id="OV651819">
    <property type="protein sequence ID" value="CAH1113859.1"/>
    <property type="molecule type" value="Genomic_DNA"/>
</dbReference>
<evidence type="ECO:0000313" key="3">
    <source>
        <dbReference type="Proteomes" id="UP001153636"/>
    </source>
</evidence>
<feature type="region of interest" description="Disordered" evidence="1">
    <location>
        <begin position="268"/>
        <end position="300"/>
    </location>
</feature>
<dbReference type="OrthoDB" id="6704657at2759"/>
<evidence type="ECO:0000256" key="1">
    <source>
        <dbReference type="SAM" id="MobiDB-lite"/>
    </source>
</evidence>
<dbReference type="Proteomes" id="UP001153636">
    <property type="component" value="Chromosome 7"/>
</dbReference>